<keyword evidence="8 14" id="KW-0479">Metal-binding</keyword>
<evidence type="ECO:0000256" key="1">
    <source>
        <dbReference type="ARBA" id="ARBA00001352"/>
    </source>
</evidence>
<dbReference type="PANTHER" id="PTHR30538">
    <property type="entry name" value="LYSINE 2,3-AMINOMUTASE-RELATED"/>
    <property type="match status" value="1"/>
</dbReference>
<evidence type="ECO:0000256" key="4">
    <source>
        <dbReference type="ARBA" id="ARBA00008703"/>
    </source>
</evidence>
<dbReference type="SUPFAM" id="SSF102114">
    <property type="entry name" value="Radical SAM enzymes"/>
    <property type="match status" value="1"/>
</dbReference>
<feature type="modified residue" description="N6-(pyridoxal phosphate)lysine" evidence="15">
    <location>
        <position position="338"/>
    </location>
</feature>
<keyword evidence="7" id="KW-0949">S-adenosyl-L-methionine</keyword>
<accession>A0A5C6D2N2</accession>
<dbReference type="InterPro" id="IPR003739">
    <property type="entry name" value="Lys_aminomutase/Glu_NH3_mut"/>
</dbReference>
<dbReference type="InterPro" id="IPR058240">
    <property type="entry name" value="rSAM_sf"/>
</dbReference>
<dbReference type="Proteomes" id="UP000318437">
    <property type="component" value="Unassembled WGS sequence"/>
</dbReference>
<dbReference type="InterPro" id="IPR022462">
    <property type="entry name" value="EpmB"/>
</dbReference>
<comment type="cofactor">
    <cofactor evidence="2 15">
        <name>pyridoxal 5'-phosphate</name>
        <dbReference type="ChEBI" id="CHEBI:597326"/>
    </cofactor>
</comment>
<sequence>MAILASKDRSVRPVPKPAAEATWQAEIREAVRDGAELCRRLGLPPELASQAAAAQFPVFVPPSYLTRIKPGDATDPLLRQVMPLAEEEVVVASFTTDPVGDQAATLHPGVLQKYEGRALSVATGSCAVHCRYCFRRHFPYEEAPHSEAAWDSALRAIAEDPSITEVILSGGDPLMLVDSRVAMLVGKIADLPHIARLRIHTRLPIMIPRRVTDALLETLAGTKLTSVMVIHTNHARELASDVAVALERLGSAGIMLLNQAVLLRGVNDSIVAQRELSERLVAVGVLPYYLHQLDRVAGAAHFEVPIPEGKQIINDLRQQLPGYMVPRYVQEIAGEANKTVLA</sequence>
<evidence type="ECO:0000256" key="14">
    <source>
        <dbReference type="PIRSR" id="PIRSR004911-1"/>
    </source>
</evidence>
<evidence type="ECO:0000256" key="2">
    <source>
        <dbReference type="ARBA" id="ARBA00001933"/>
    </source>
</evidence>
<keyword evidence="11 14" id="KW-0411">Iron-sulfur</keyword>
<dbReference type="SFLD" id="SFLDF00314">
    <property type="entry name" value="L-lysine_2_3-aminomutase_(yjeK"/>
    <property type="match status" value="1"/>
</dbReference>
<evidence type="ECO:0000256" key="12">
    <source>
        <dbReference type="ARBA" id="ARBA00023235"/>
    </source>
</evidence>
<feature type="binding site" evidence="14">
    <location>
        <position position="130"/>
    </location>
    <ligand>
        <name>[4Fe-4S] cluster</name>
        <dbReference type="ChEBI" id="CHEBI:49883"/>
        <note>4Fe-4S-S-AdoMet</note>
    </ligand>
</feature>
<protein>
    <recommendedName>
        <fullName evidence="5">L-lysine 2,3-aminomutase</fullName>
    </recommendedName>
    <alternativeName>
        <fullName evidence="13">EF-P post-translational modification enzyme B</fullName>
    </alternativeName>
</protein>
<dbReference type="SFLD" id="SFLDS00029">
    <property type="entry name" value="Radical_SAM"/>
    <property type="match status" value="1"/>
</dbReference>
<comment type="cofactor">
    <cofactor evidence="3">
        <name>[4Fe-4S] cluster</name>
        <dbReference type="ChEBI" id="CHEBI:49883"/>
    </cofactor>
</comment>
<dbReference type="SFLD" id="SFLDG01070">
    <property type="entry name" value="PLP-dependent"/>
    <property type="match status" value="1"/>
</dbReference>
<evidence type="ECO:0000256" key="13">
    <source>
        <dbReference type="ARBA" id="ARBA00030756"/>
    </source>
</evidence>
<proteinExistence type="inferred from homology"/>
<dbReference type="GO" id="GO:0051539">
    <property type="term" value="F:4 iron, 4 sulfur cluster binding"/>
    <property type="evidence" value="ECO:0007669"/>
    <property type="project" value="UniProtKB-KW"/>
</dbReference>
<feature type="domain" description="Radical SAM core" evidence="16">
    <location>
        <begin position="111"/>
        <end position="323"/>
    </location>
</feature>
<keyword evidence="6 14" id="KW-0004">4Fe-4S</keyword>
<keyword evidence="12 17" id="KW-0413">Isomerase</keyword>
<evidence type="ECO:0000256" key="3">
    <source>
        <dbReference type="ARBA" id="ARBA00001966"/>
    </source>
</evidence>
<evidence type="ECO:0000313" key="18">
    <source>
        <dbReference type="Proteomes" id="UP000318437"/>
    </source>
</evidence>
<dbReference type="Pfam" id="PF04055">
    <property type="entry name" value="Radical_SAM"/>
    <property type="match status" value="1"/>
</dbReference>
<dbReference type="CDD" id="cd01335">
    <property type="entry name" value="Radical_SAM"/>
    <property type="match status" value="1"/>
</dbReference>
<dbReference type="PROSITE" id="PS51918">
    <property type="entry name" value="RADICAL_SAM"/>
    <property type="match status" value="1"/>
</dbReference>
<name>A0A5C6D2N2_9BACT</name>
<organism evidence="17 18">
    <name type="scientific">Bythopirellula polymerisocia</name>
    <dbReference type="NCBI Taxonomy" id="2528003"/>
    <lineage>
        <taxon>Bacteria</taxon>
        <taxon>Pseudomonadati</taxon>
        <taxon>Planctomycetota</taxon>
        <taxon>Planctomycetia</taxon>
        <taxon>Pirellulales</taxon>
        <taxon>Lacipirellulaceae</taxon>
        <taxon>Bythopirellula</taxon>
    </lineage>
</organism>
<dbReference type="GO" id="GO:0016853">
    <property type="term" value="F:isomerase activity"/>
    <property type="evidence" value="ECO:0007669"/>
    <property type="project" value="UniProtKB-KW"/>
</dbReference>
<evidence type="ECO:0000256" key="11">
    <source>
        <dbReference type="ARBA" id="ARBA00023014"/>
    </source>
</evidence>
<dbReference type="NCBIfam" id="TIGR03821">
    <property type="entry name" value="EFP_modif_epmB"/>
    <property type="match status" value="1"/>
</dbReference>
<evidence type="ECO:0000256" key="7">
    <source>
        <dbReference type="ARBA" id="ARBA00022691"/>
    </source>
</evidence>
<dbReference type="InterPro" id="IPR007197">
    <property type="entry name" value="rSAM"/>
</dbReference>
<evidence type="ECO:0000256" key="8">
    <source>
        <dbReference type="ARBA" id="ARBA00022723"/>
    </source>
</evidence>
<dbReference type="GO" id="GO:0046872">
    <property type="term" value="F:metal ion binding"/>
    <property type="evidence" value="ECO:0007669"/>
    <property type="project" value="UniProtKB-KW"/>
</dbReference>
<keyword evidence="18" id="KW-1185">Reference proteome</keyword>
<dbReference type="AlphaFoldDB" id="A0A5C6D2N2"/>
<dbReference type="Gene3D" id="3.20.20.70">
    <property type="entry name" value="Aldolase class I"/>
    <property type="match status" value="1"/>
</dbReference>
<evidence type="ECO:0000256" key="15">
    <source>
        <dbReference type="PIRSR" id="PIRSR603739-50"/>
    </source>
</evidence>
<keyword evidence="9 15" id="KW-0663">Pyridoxal phosphate</keyword>
<dbReference type="EMBL" id="SJPS01000001">
    <property type="protein sequence ID" value="TWU30385.1"/>
    <property type="molecule type" value="Genomic_DNA"/>
</dbReference>
<evidence type="ECO:0000259" key="16">
    <source>
        <dbReference type="PROSITE" id="PS51918"/>
    </source>
</evidence>
<dbReference type="RefSeq" id="WP_197530402.1">
    <property type="nucleotide sequence ID" value="NZ_SJPS01000001.1"/>
</dbReference>
<comment type="catalytic activity">
    <reaction evidence="1">
        <text>L-lysine = D-beta-lysine</text>
        <dbReference type="Rhea" id="RHEA:44148"/>
        <dbReference type="ChEBI" id="CHEBI:32551"/>
        <dbReference type="ChEBI" id="CHEBI:84138"/>
    </reaction>
</comment>
<comment type="similarity">
    <text evidence="4">Belongs to the radical SAM superfamily. KamA family.</text>
</comment>
<evidence type="ECO:0000256" key="10">
    <source>
        <dbReference type="ARBA" id="ARBA00023004"/>
    </source>
</evidence>
<comment type="caution">
    <text evidence="17">The sequence shown here is derived from an EMBL/GenBank/DDBJ whole genome shotgun (WGS) entry which is preliminary data.</text>
</comment>
<dbReference type="PANTHER" id="PTHR30538:SF1">
    <property type="entry name" value="L-LYSINE 2,3-AMINOMUTASE"/>
    <property type="match status" value="1"/>
</dbReference>
<evidence type="ECO:0000256" key="9">
    <source>
        <dbReference type="ARBA" id="ARBA00022898"/>
    </source>
</evidence>
<dbReference type="NCBIfam" id="TIGR00238">
    <property type="entry name" value="KamA family radical SAM protein"/>
    <property type="match status" value="1"/>
</dbReference>
<feature type="binding site" evidence="14">
    <location>
        <position position="126"/>
    </location>
    <ligand>
        <name>[4Fe-4S] cluster</name>
        <dbReference type="ChEBI" id="CHEBI:49883"/>
        <note>4Fe-4S-S-AdoMet</note>
    </ligand>
</feature>
<dbReference type="PIRSF" id="PIRSF004911">
    <property type="entry name" value="DUF160"/>
    <property type="match status" value="1"/>
</dbReference>
<dbReference type="InterPro" id="IPR013785">
    <property type="entry name" value="Aldolase_TIM"/>
</dbReference>
<evidence type="ECO:0000256" key="5">
    <source>
        <dbReference type="ARBA" id="ARBA00022363"/>
    </source>
</evidence>
<keyword evidence="10" id="KW-0408">Iron</keyword>
<evidence type="ECO:0000313" key="17">
    <source>
        <dbReference type="EMBL" id="TWU30385.1"/>
    </source>
</evidence>
<reference evidence="17 18" key="1">
    <citation type="submission" date="2019-02" db="EMBL/GenBank/DDBJ databases">
        <title>Deep-cultivation of Planctomycetes and their phenomic and genomic characterization uncovers novel biology.</title>
        <authorList>
            <person name="Wiegand S."/>
            <person name="Jogler M."/>
            <person name="Boedeker C."/>
            <person name="Pinto D."/>
            <person name="Vollmers J."/>
            <person name="Rivas-Marin E."/>
            <person name="Kohn T."/>
            <person name="Peeters S.H."/>
            <person name="Heuer A."/>
            <person name="Rast P."/>
            <person name="Oberbeckmann S."/>
            <person name="Bunk B."/>
            <person name="Jeske O."/>
            <person name="Meyerdierks A."/>
            <person name="Storesund J.E."/>
            <person name="Kallscheuer N."/>
            <person name="Luecker S."/>
            <person name="Lage O.M."/>
            <person name="Pohl T."/>
            <person name="Merkel B.J."/>
            <person name="Hornburger P."/>
            <person name="Mueller R.-W."/>
            <person name="Bruemmer F."/>
            <person name="Labrenz M."/>
            <person name="Spormann A.M."/>
            <person name="Op Den Camp H."/>
            <person name="Overmann J."/>
            <person name="Amann R."/>
            <person name="Jetten M.S.M."/>
            <person name="Mascher T."/>
            <person name="Medema M.H."/>
            <person name="Devos D.P."/>
            <person name="Kaster A.-K."/>
            <person name="Ovreas L."/>
            <person name="Rohde M."/>
            <person name="Galperin M.Y."/>
            <person name="Jogler C."/>
        </authorList>
    </citation>
    <scope>NUCLEOTIDE SEQUENCE [LARGE SCALE GENOMIC DNA]</scope>
    <source>
        <strain evidence="17 18">Pla144</strain>
    </source>
</reference>
<gene>
    <name evidence="17" type="primary">epmB</name>
    <name evidence="17" type="ORF">Pla144_11710</name>
</gene>
<feature type="binding site" evidence="14">
    <location>
        <position position="133"/>
    </location>
    <ligand>
        <name>[4Fe-4S] cluster</name>
        <dbReference type="ChEBI" id="CHEBI:49883"/>
        <note>4Fe-4S-S-AdoMet</note>
    </ligand>
</feature>
<evidence type="ECO:0000256" key="6">
    <source>
        <dbReference type="ARBA" id="ARBA00022485"/>
    </source>
</evidence>